<accession>E4YY30</accession>
<evidence type="ECO:0000313" key="1">
    <source>
        <dbReference type="EMBL" id="CBY40363.1"/>
    </source>
</evidence>
<dbReference type="Proteomes" id="UP000011014">
    <property type="component" value="Unassembled WGS sequence"/>
</dbReference>
<organism evidence="1">
    <name type="scientific">Oikopleura dioica</name>
    <name type="common">Tunicate</name>
    <dbReference type="NCBI Taxonomy" id="34765"/>
    <lineage>
        <taxon>Eukaryota</taxon>
        <taxon>Metazoa</taxon>
        <taxon>Chordata</taxon>
        <taxon>Tunicata</taxon>
        <taxon>Appendicularia</taxon>
        <taxon>Copelata</taxon>
        <taxon>Oikopleuridae</taxon>
        <taxon>Oikopleura</taxon>
    </lineage>
</organism>
<proteinExistence type="predicted"/>
<name>E4YY30_OIKDI</name>
<reference evidence="1" key="1">
    <citation type="journal article" date="2010" name="Science">
        <title>Plasticity of animal genome architecture unmasked by rapid evolution of a pelagic tunicate.</title>
        <authorList>
            <person name="Denoeud F."/>
            <person name="Henriet S."/>
            <person name="Mungpakdee S."/>
            <person name="Aury J.M."/>
            <person name="Da Silva C."/>
            <person name="Brinkmann H."/>
            <person name="Mikhaleva J."/>
            <person name="Olsen L.C."/>
            <person name="Jubin C."/>
            <person name="Canestro C."/>
            <person name="Bouquet J.M."/>
            <person name="Danks G."/>
            <person name="Poulain J."/>
            <person name="Campsteijn C."/>
            <person name="Adamski M."/>
            <person name="Cross I."/>
            <person name="Yadetie F."/>
            <person name="Muffato M."/>
            <person name="Louis A."/>
            <person name="Butcher S."/>
            <person name="Tsagkogeorga G."/>
            <person name="Konrad A."/>
            <person name="Singh S."/>
            <person name="Jensen M.F."/>
            <person name="Cong E.H."/>
            <person name="Eikeseth-Otteraa H."/>
            <person name="Noel B."/>
            <person name="Anthouard V."/>
            <person name="Porcel B.M."/>
            <person name="Kachouri-Lafond R."/>
            <person name="Nishino A."/>
            <person name="Ugolini M."/>
            <person name="Chourrout P."/>
            <person name="Nishida H."/>
            <person name="Aasland R."/>
            <person name="Huzurbazar S."/>
            <person name="Westhof E."/>
            <person name="Delsuc F."/>
            <person name="Lehrach H."/>
            <person name="Reinhardt R."/>
            <person name="Weissenbach J."/>
            <person name="Roy S.W."/>
            <person name="Artiguenave F."/>
            <person name="Postlethwait J.H."/>
            <person name="Manak J.R."/>
            <person name="Thompson E.M."/>
            <person name="Jaillon O."/>
            <person name="Du Pasquier L."/>
            <person name="Boudinot P."/>
            <person name="Liberles D.A."/>
            <person name="Volff J.N."/>
            <person name="Philippe H."/>
            <person name="Lenhard B."/>
            <person name="Roest Crollius H."/>
            <person name="Wincker P."/>
            <person name="Chourrout D."/>
        </authorList>
    </citation>
    <scope>NUCLEOTIDE SEQUENCE [LARGE SCALE GENOMIC DNA]</scope>
</reference>
<protein>
    <submittedName>
        <fullName evidence="1">Uncharacterized protein</fullName>
    </submittedName>
</protein>
<dbReference type="EMBL" id="FN655890">
    <property type="protein sequence ID" value="CBY40363.1"/>
    <property type="molecule type" value="Genomic_DNA"/>
</dbReference>
<dbReference type="AlphaFoldDB" id="E4YY30"/>
<gene>
    <name evidence="1" type="ORF">GSOID_T00022359001</name>
</gene>
<sequence length="198" mass="21750">MGCQQPLSCLRQQWQNYQIVIGTSFYHGYNATKVDEAYVPAASQTEVRSGLCRHHRAWQDYGSGIITGEMSDEWRQFSWMGANSQSGNGKGSQNGWGDRRFGATENWQHRGKGTESVCHFCCDPYLEFNSNGCNHVAATAFRTAVGSSGVLNAAAVEANIYLAQPSNSQSFAWSGPNQYHGAFRNPHTQVAKTALSGK</sequence>